<keyword evidence="4" id="KW-0560">Oxidoreductase</keyword>
<dbReference type="PANTHER" id="PTHR19370">
    <property type="entry name" value="NADH-CYTOCHROME B5 REDUCTASE"/>
    <property type="match status" value="1"/>
</dbReference>
<evidence type="ECO:0000256" key="2">
    <source>
        <dbReference type="ARBA" id="ARBA00022630"/>
    </source>
</evidence>
<dbReference type="InterPro" id="IPR008333">
    <property type="entry name" value="Cbr1-like_FAD-bd_dom"/>
</dbReference>
<dbReference type="InterPro" id="IPR017938">
    <property type="entry name" value="Riboflavin_synthase-like_b-brl"/>
</dbReference>
<comment type="cofactor">
    <cofactor evidence="1 5">
        <name>FAD</name>
        <dbReference type="ChEBI" id="CHEBI:57692"/>
    </cofactor>
</comment>
<feature type="transmembrane region" description="Helical" evidence="6">
    <location>
        <begin position="12"/>
        <end position="34"/>
    </location>
</feature>
<keyword evidence="3 5" id="KW-0274">FAD</keyword>
<feature type="binding site" evidence="5">
    <location>
        <position position="105"/>
    </location>
    <ligand>
        <name>FAD</name>
        <dbReference type="ChEBI" id="CHEBI:57692"/>
    </ligand>
</feature>
<dbReference type="SUPFAM" id="SSF52343">
    <property type="entry name" value="Ferredoxin reductase-like, C-terminal NADP-linked domain"/>
    <property type="match status" value="1"/>
</dbReference>
<reference evidence="8 9" key="1">
    <citation type="journal article" date="2020" name="Cell">
        <title>Large-Scale Comparative Analyses of Tick Genomes Elucidate Their Genetic Diversity and Vector Capacities.</title>
        <authorList>
            <consortium name="Tick Genome and Microbiome Consortium (TIGMIC)"/>
            <person name="Jia N."/>
            <person name="Wang J."/>
            <person name="Shi W."/>
            <person name="Du L."/>
            <person name="Sun Y."/>
            <person name="Zhan W."/>
            <person name="Jiang J.F."/>
            <person name="Wang Q."/>
            <person name="Zhang B."/>
            <person name="Ji P."/>
            <person name="Bell-Sakyi L."/>
            <person name="Cui X.M."/>
            <person name="Yuan T.T."/>
            <person name="Jiang B.G."/>
            <person name="Yang W.F."/>
            <person name="Lam T.T."/>
            <person name="Chang Q.C."/>
            <person name="Ding S.J."/>
            <person name="Wang X.J."/>
            <person name="Zhu J.G."/>
            <person name="Ruan X.D."/>
            <person name="Zhao L."/>
            <person name="Wei J.T."/>
            <person name="Ye R.Z."/>
            <person name="Que T.C."/>
            <person name="Du C.H."/>
            <person name="Zhou Y.H."/>
            <person name="Cheng J.X."/>
            <person name="Dai P.F."/>
            <person name="Guo W.B."/>
            <person name="Han X.H."/>
            <person name="Huang E.J."/>
            <person name="Li L.F."/>
            <person name="Wei W."/>
            <person name="Gao Y.C."/>
            <person name="Liu J.Z."/>
            <person name="Shao H.Z."/>
            <person name="Wang X."/>
            <person name="Wang C.C."/>
            <person name="Yang T.C."/>
            <person name="Huo Q.B."/>
            <person name="Li W."/>
            <person name="Chen H.Y."/>
            <person name="Chen S.E."/>
            <person name="Zhou L.G."/>
            <person name="Ni X.B."/>
            <person name="Tian J.H."/>
            <person name="Sheng Y."/>
            <person name="Liu T."/>
            <person name="Pan Y.S."/>
            <person name="Xia L.Y."/>
            <person name="Li J."/>
            <person name="Zhao F."/>
            <person name="Cao W.C."/>
        </authorList>
    </citation>
    <scope>NUCLEOTIDE SEQUENCE [LARGE SCALE GENOMIC DNA]</scope>
    <source>
        <strain evidence="8">HaeL-2018</strain>
    </source>
</reference>
<evidence type="ECO:0000313" key="9">
    <source>
        <dbReference type="Proteomes" id="UP000821853"/>
    </source>
</evidence>
<name>A0A9J6H4V8_HAELO</name>
<dbReference type="SUPFAM" id="SSF63380">
    <property type="entry name" value="Riboflavin synthase domain-like"/>
    <property type="match status" value="1"/>
</dbReference>
<dbReference type="GO" id="GO:0016491">
    <property type="term" value="F:oxidoreductase activity"/>
    <property type="evidence" value="ECO:0007669"/>
    <property type="project" value="UniProtKB-KW"/>
</dbReference>
<dbReference type="PRINTS" id="PR00406">
    <property type="entry name" value="CYTB5RDTASE"/>
</dbReference>
<dbReference type="InterPro" id="IPR017927">
    <property type="entry name" value="FAD-bd_FR_type"/>
</dbReference>
<dbReference type="VEuPathDB" id="VectorBase:HLOH_046668"/>
<evidence type="ECO:0000256" key="6">
    <source>
        <dbReference type="SAM" id="Phobius"/>
    </source>
</evidence>
<feature type="binding site" evidence="5">
    <location>
        <position position="192"/>
    </location>
    <ligand>
        <name>FAD</name>
        <dbReference type="ChEBI" id="CHEBI:57692"/>
    </ligand>
</feature>
<dbReference type="GO" id="GO:0071949">
    <property type="term" value="F:FAD binding"/>
    <property type="evidence" value="ECO:0007669"/>
    <property type="project" value="TreeGrafter"/>
</dbReference>
<evidence type="ECO:0000256" key="1">
    <source>
        <dbReference type="ARBA" id="ARBA00001974"/>
    </source>
</evidence>
<evidence type="ECO:0000256" key="5">
    <source>
        <dbReference type="PIRSR" id="PIRSR601834-1"/>
    </source>
</evidence>
<keyword evidence="6" id="KW-0472">Membrane</keyword>
<feature type="binding site" evidence="5">
    <location>
        <position position="120"/>
    </location>
    <ligand>
        <name>FAD</name>
        <dbReference type="ChEBI" id="CHEBI:57692"/>
    </ligand>
</feature>
<feature type="binding site" evidence="5">
    <location>
        <position position="138"/>
    </location>
    <ligand>
        <name>FAD</name>
        <dbReference type="ChEBI" id="CHEBI:57692"/>
    </ligand>
</feature>
<keyword evidence="6" id="KW-1133">Transmembrane helix</keyword>
<organism evidence="8 9">
    <name type="scientific">Haemaphysalis longicornis</name>
    <name type="common">Bush tick</name>
    <dbReference type="NCBI Taxonomy" id="44386"/>
    <lineage>
        <taxon>Eukaryota</taxon>
        <taxon>Metazoa</taxon>
        <taxon>Ecdysozoa</taxon>
        <taxon>Arthropoda</taxon>
        <taxon>Chelicerata</taxon>
        <taxon>Arachnida</taxon>
        <taxon>Acari</taxon>
        <taxon>Parasitiformes</taxon>
        <taxon>Ixodida</taxon>
        <taxon>Ixodoidea</taxon>
        <taxon>Ixodidae</taxon>
        <taxon>Haemaphysalinae</taxon>
        <taxon>Haemaphysalis</taxon>
    </lineage>
</organism>
<sequence>MASWLRPLRHRPLLFVLATAMAAAGAFGVVVLLARRLRWVLWGQVLLANPGGYYTVVLQQRQSLTHNVRLLRFALPHKRMTLGVSTCQHVYVHAHIGNRVVVRPYTPVSARNQRGTFDLVVKVYKAGSSFNHPNGGLMSQYLDHLMPGDELQIQGPKGRFVYEGRGQFQFRNGRKLPQSFQLGIVAAGSGVTPMLQLLGHIFADPWDQTLVVMLDVNSTVEDIIARDELEGYARRFSKTFSFRSPALPVNSMRGPLNKDIMATLLPAPHPSTVVLCCGPSSLMSNVCSPALRDIGHKDEQVLFF</sequence>
<keyword evidence="2 5" id="KW-0285">Flavoprotein</keyword>
<keyword evidence="6" id="KW-0812">Transmembrane</keyword>
<accession>A0A9J6H4V8</accession>
<comment type="caution">
    <text evidence="8">The sequence shown here is derived from an EMBL/GenBank/DDBJ whole genome shotgun (WGS) entry which is preliminary data.</text>
</comment>
<protein>
    <recommendedName>
        <fullName evidence="7">FAD-binding FR-type domain-containing protein</fullName>
    </recommendedName>
</protein>
<dbReference type="InterPro" id="IPR039261">
    <property type="entry name" value="FNR_nucleotide-bd"/>
</dbReference>
<evidence type="ECO:0000259" key="7">
    <source>
        <dbReference type="PROSITE" id="PS51384"/>
    </source>
</evidence>
<feature type="binding site" evidence="5">
    <location>
        <position position="122"/>
    </location>
    <ligand>
        <name>FAD</name>
        <dbReference type="ChEBI" id="CHEBI:57692"/>
    </ligand>
</feature>
<dbReference type="OMA" id="NKDIMAT"/>
<feature type="binding site" evidence="5">
    <location>
        <position position="104"/>
    </location>
    <ligand>
        <name>FAD</name>
        <dbReference type="ChEBI" id="CHEBI:57692"/>
    </ligand>
</feature>
<feature type="binding site" evidence="5">
    <location>
        <position position="103"/>
    </location>
    <ligand>
        <name>FAD</name>
        <dbReference type="ChEBI" id="CHEBI:57692"/>
    </ligand>
</feature>
<dbReference type="Gene3D" id="3.40.50.80">
    <property type="entry name" value="Nucleotide-binding domain of ferredoxin-NADP reductase (FNR) module"/>
    <property type="match status" value="1"/>
</dbReference>
<dbReference type="OrthoDB" id="432685at2759"/>
<dbReference type="InterPro" id="IPR001433">
    <property type="entry name" value="OxRdtase_FAD/NAD-bd"/>
</dbReference>
<dbReference type="InterPro" id="IPR001834">
    <property type="entry name" value="CBR-like"/>
</dbReference>
<keyword evidence="9" id="KW-1185">Reference proteome</keyword>
<dbReference type="Gene3D" id="2.40.30.10">
    <property type="entry name" value="Translation factors"/>
    <property type="match status" value="1"/>
</dbReference>
<evidence type="ECO:0000256" key="3">
    <source>
        <dbReference type="ARBA" id="ARBA00022827"/>
    </source>
</evidence>
<dbReference type="PROSITE" id="PS51384">
    <property type="entry name" value="FAD_FR"/>
    <property type="match status" value="1"/>
</dbReference>
<dbReference type="Pfam" id="PF00970">
    <property type="entry name" value="FAD_binding_6"/>
    <property type="match status" value="1"/>
</dbReference>
<gene>
    <name evidence="8" type="ORF">HPB48_010527</name>
</gene>
<dbReference type="Pfam" id="PF00175">
    <property type="entry name" value="NAD_binding_1"/>
    <property type="match status" value="1"/>
</dbReference>
<evidence type="ECO:0000313" key="8">
    <source>
        <dbReference type="EMBL" id="KAH9381708.1"/>
    </source>
</evidence>
<dbReference type="Proteomes" id="UP000821853">
    <property type="component" value="Chromosome 9"/>
</dbReference>
<evidence type="ECO:0000256" key="4">
    <source>
        <dbReference type="ARBA" id="ARBA00023002"/>
    </source>
</evidence>
<dbReference type="CDD" id="cd06183">
    <property type="entry name" value="cyt_b5_reduct_like"/>
    <property type="match status" value="1"/>
</dbReference>
<feature type="binding site" evidence="5">
    <location>
        <position position="139"/>
    </location>
    <ligand>
        <name>FAD</name>
        <dbReference type="ChEBI" id="CHEBI:57692"/>
    </ligand>
</feature>
<dbReference type="PANTHER" id="PTHR19370:SF185">
    <property type="entry name" value="NADH-CYTOCHROME B5 REDUCTASE"/>
    <property type="match status" value="1"/>
</dbReference>
<feature type="domain" description="FAD-binding FR-type" evidence="7">
    <location>
        <begin position="51"/>
        <end position="163"/>
    </location>
</feature>
<dbReference type="EMBL" id="JABSTR010000011">
    <property type="protein sequence ID" value="KAH9381708.1"/>
    <property type="molecule type" value="Genomic_DNA"/>
</dbReference>
<proteinExistence type="predicted"/>
<dbReference type="AlphaFoldDB" id="A0A9J6H4V8"/>